<accession>A0A9W9A8K7</accession>
<dbReference type="SUPFAM" id="SSF57701">
    <property type="entry name" value="Zn2/Cys6 DNA-binding domain"/>
    <property type="match status" value="1"/>
</dbReference>
<dbReference type="GO" id="GO:0008270">
    <property type="term" value="F:zinc ion binding"/>
    <property type="evidence" value="ECO:0007669"/>
    <property type="project" value="InterPro"/>
</dbReference>
<dbReference type="GO" id="GO:0006351">
    <property type="term" value="P:DNA-templated transcription"/>
    <property type="evidence" value="ECO:0007669"/>
    <property type="project" value="InterPro"/>
</dbReference>
<dbReference type="CDD" id="cd00067">
    <property type="entry name" value="GAL4"/>
    <property type="match status" value="1"/>
</dbReference>
<dbReference type="InterPro" id="IPR001138">
    <property type="entry name" value="Zn2Cys6_DnaBD"/>
</dbReference>
<proteinExistence type="predicted"/>
<evidence type="ECO:0000313" key="6">
    <source>
        <dbReference type="EMBL" id="KAJ4477022.1"/>
    </source>
</evidence>
<feature type="region of interest" description="Disordered" evidence="4">
    <location>
        <begin position="141"/>
        <end position="161"/>
    </location>
</feature>
<dbReference type="PROSITE" id="PS50048">
    <property type="entry name" value="ZN2_CY6_FUNGAL_2"/>
    <property type="match status" value="1"/>
</dbReference>
<feature type="compositionally biased region" description="Acidic residues" evidence="4">
    <location>
        <begin position="142"/>
        <end position="159"/>
    </location>
</feature>
<evidence type="ECO:0000256" key="1">
    <source>
        <dbReference type="ARBA" id="ARBA00004123"/>
    </source>
</evidence>
<dbReference type="InterPro" id="IPR007219">
    <property type="entry name" value="XnlR_reg_dom"/>
</dbReference>
<protein>
    <submittedName>
        <fullName evidence="6">Fungal-specific transcription factor domain-containing protein</fullName>
    </submittedName>
</protein>
<evidence type="ECO:0000256" key="4">
    <source>
        <dbReference type="SAM" id="MobiDB-lite"/>
    </source>
</evidence>
<dbReference type="InterPro" id="IPR036864">
    <property type="entry name" value="Zn2-C6_fun-type_DNA-bd_sf"/>
</dbReference>
<organism evidence="6 7">
    <name type="scientific">Lentinula lateritia</name>
    <dbReference type="NCBI Taxonomy" id="40482"/>
    <lineage>
        <taxon>Eukaryota</taxon>
        <taxon>Fungi</taxon>
        <taxon>Dikarya</taxon>
        <taxon>Basidiomycota</taxon>
        <taxon>Agaricomycotina</taxon>
        <taxon>Agaricomycetes</taxon>
        <taxon>Agaricomycetidae</taxon>
        <taxon>Agaricales</taxon>
        <taxon>Marasmiineae</taxon>
        <taxon>Omphalotaceae</taxon>
        <taxon>Lentinula</taxon>
    </lineage>
</organism>
<dbReference type="PANTHER" id="PTHR31001:SF56">
    <property type="entry name" value="ZN(2)-C6 FUNGAL-TYPE DOMAIN-CONTAINING PROTEIN"/>
    <property type="match status" value="1"/>
</dbReference>
<dbReference type="Proteomes" id="UP001150238">
    <property type="component" value="Unassembled WGS sequence"/>
</dbReference>
<sequence length="844" mass="94804">MSLLPQISAKEMHDIKRVRGQISCAECRRLKLKCDKKIPCSSCIRRGCKSVCPTETSPAQMKRSPETASLHTQVETMSQRIRDLENALSTLQSSVSTSPYPEITNSPQEIRKPETFDALGTLTLDKRGDARYLGRSAGLESLLEDGPELPETENEENEDDHFPAASEGITQLPKYFPFASDCSWDVGLSLQLILSYLPPKERAWTLAEIFIEHSPLQIKVVSREELFDELLTPIYHYASAMDFVGQKCPLSPTRLAVLFICFAHGSMADIGIPMYCAESEDYLRLSRISLSLYPIISSPDLASVQALTLIGMFHDTGGRSYNIEAAWSFLTIASKLSQSLGLHRESPKWGLDKKTLHRRRMIFWEILTWDAMLSLSLGRPPCFFGAHIDTPLPLDEDASVDGKGDTEPGFHHWRMSFTRDVVTAVSDITLSSNMPDYPTILDLDRRMREHPLPEKYDPLRFLYGALERTSLNTSDDPREMQAQNETSSITLKGFHLTHFRALVAMFIHRAFFAQALLQSPSNPLSSVYAPSFLAAYRAASIVVHCNVKHFYKYYEILSRFWAIWNGLLTAGTILGLIVTRCPSCPLAANAYEELGLAVNLFKTGAHHSDKAKRGLHVLLQMHEKATNVYHSRPSSTRDEMNVAQEDVDALHTLEMFAGYTKLLMKDMASNPRVFTDKADSRNLNSESDSWSFAGSGPQRNALSQDQYQAEFLPRSSSFRTLMPCATTYHDTDSDASPSIEHPHPALPFLRTNQHVDQVLDHQHPHPAHTGHEHNFVSSSSIAPTVYSYENDRHAAHSSGMSSQSIRLNCLPRLQARGQLRFLEQSVINLRRFAVLAAKVHHGKK</sequence>
<dbReference type="PROSITE" id="PS00463">
    <property type="entry name" value="ZN2_CY6_FUNGAL_1"/>
    <property type="match status" value="1"/>
</dbReference>
<keyword evidence="3" id="KW-0539">Nucleus</keyword>
<dbReference type="Gene3D" id="4.10.240.10">
    <property type="entry name" value="Zn(2)-C6 fungal-type DNA-binding domain"/>
    <property type="match status" value="1"/>
</dbReference>
<dbReference type="AlphaFoldDB" id="A0A9W9A8K7"/>
<comment type="subcellular location">
    <subcellularLocation>
        <location evidence="1">Nucleus</location>
    </subcellularLocation>
</comment>
<gene>
    <name evidence="6" type="ORF">C8J55DRAFT_516410</name>
</gene>
<feature type="region of interest" description="Disordered" evidence="4">
    <location>
        <begin position="678"/>
        <end position="702"/>
    </location>
</feature>
<dbReference type="Pfam" id="PF00172">
    <property type="entry name" value="Zn_clus"/>
    <property type="match status" value="1"/>
</dbReference>
<dbReference type="SMART" id="SM00066">
    <property type="entry name" value="GAL4"/>
    <property type="match status" value="1"/>
</dbReference>
<feature type="domain" description="Zn(2)-C6 fungal-type" evidence="5">
    <location>
        <begin position="23"/>
        <end position="52"/>
    </location>
</feature>
<dbReference type="GO" id="GO:0000981">
    <property type="term" value="F:DNA-binding transcription factor activity, RNA polymerase II-specific"/>
    <property type="evidence" value="ECO:0007669"/>
    <property type="project" value="InterPro"/>
</dbReference>
<dbReference type="SMART" id="SM00906">
    <property type="entry name" value="Fungal_trans"/>
    <property type="match status" value="1"/>
</dbReference>
<comment type="caution">
    <text evidence="6">The sequence shown here is derived from an EMBL/GenBank/DDBJ whole genome shotgun (WGS) entry which is preliminary data.</text>
</comment>
<dbReference type="Pfam" id="PF04082">
    <property type="entry name" value="Fungal_trans"/>
    <property type="match status" value="1"/>
</dbReference>
<evidence type="ECO:0000256" key="3">
    <source>
        <dbReference type="ARBA" id="ARBA00023242"/>
    </source>
</evidence>
<dbReference type="EMBL" id="JANVFS010000019">
    <property type="protein sequence ID" value="KAJ4477022.1"/>
    <property type="molecule type" value="Genomic_DNA"/>
</dbReference>
<reference evidence="6" key="1">
    <citation type="submission" date="2022-08" db="EMBL/GenBank/DDBJ databases">
        <authorList>
            <consortium name="DOE Joint Genome Institute"/>
            <person name="Min B."/>
            <person name="Riley R."/>
            <person name="Sierra-Patev S."/>
            <person name="Naranjo-Ortiz M."/>
            <person name="Looney B."/>
            <person name="Konkel Z."/>
            <person name="Slot J.C."/>
            <person name="Sakamoto Y."/>
            <person name="Steenwyk J.L."/>
            <person name="Rokas A."/>
            <person name="Carro J."/>
            <person name="Camarero S."/>
            <person name="Ferreira P."/>
            <person name="Molpeceres G."/>
            <person name="Ruiz-Duenas F.J."/>
            <person name="Serrano A."/>
            <person name="Henrissat B."/>
            <person name="Drula E."/>
            <person name="Hughes K.W."/>
            <person name="Mata J.L."/>
            <person name="Ishikawa N.K."/>
            <person name="Vargas-Isla R."/>
            <person name="Ushijima S."/>
            <person name="Smith C.A."/>
            <person name="Ahrendt S."/>
            <person name="Andreopoulos W."/>
            <person name="He G."/>
            <person name="Labutti K."/>
            <person name="Lipzen A."/>
            <person name="Ng V."/>
            <person name="Sandor L."/>
            <person name="Barry K."/>
            <person name="Martinez A.T."/>
            <person name="Xiao Y."/>
            <person name="Gibbons J.G."/>
            <person name="Terashima K."/>
            <person name="Hibbett D.S."/>
            <person name="Grigoriev I.V."/>
        </authorList>
    </citation>
    <scope>NUCLEOTIDE SEQUENCE</scope>
    <source>
        <strain evidence="6">Sp2 HRB7682 ss15</strain>
    </source>
</reference>
<feature type="compositionally biased region" description="Polar residues" evidence="4">
    <location>
        <begin position="681"/>
        <end position="702"/>
    </location>
</feature>
<reference evidence="6" key="2">
    <citation type="journal article" date="2023" name="Proc. Natl. Acad. Sci. U.S.A.">
        <title>A global phylogenomic analysis of the shiitake genus Lentinula.</title>
        <authorList>
            <person name="Sierra-Patev S."/>
            <person name="Min B."/>
            <person name="Naranjo-Ortiz M."/>
            <person name="Looney B."/>
            <person name="Konkel Z."/>
            <person name="Slot J.C."/>
            <person name="Sakamoto Y."/>
            <person name="Steenwyk J.L."/>
            <person name="Rokas A."/>
            <person name="Carro J."/>
            <person name="Camarero S."/>
            <person name="Ferreira P."/>
            <person name="Molpeceres G."/>
            <person name="Ruiz-Duenas F.J."/>
            <person name="Serrano A."/>
            <person name="Henrissat B."/>
            <person name="Drula E."/>
            <person name="Hughes K.W."/>
            <person name="Mata J.L."/>
            <person name="Ishikawa N.K."/>
            <person name="Vargas-Isla R."/>
            <person name="Ushijima S."/>
            <person name="Smith C.A."/>
            <person name="Donoghue J."/>
            <person name="Ahrendt S."/>
            <person name="Andreopoulos W."/>
            <person name="He G."/>
            <person name="LaButti K."/>
            <person name="Lipzen A."/>
            <person name="Ng V."/>
            <person name="Riley R."/>
            <person name="Sandor L."/>
            <person name="Barry K."/>
            <person name="Martinez A.T."/>
            <person name="Xiao Y."/>
            <person name="Gibbons J.G."/>
            <person name="Terashima K."/>
            <person name="Grigoriev I.V."/>
            <person name="Hibbett D."/>
        </authorList>
    </citation>
    <scope>NUCLEOTIDE SEQUENCE</scope>
    <source>
        <strain evidence="6">Sp2 HRB7682 ss15</strain>
    </source>
</reference>
<dbReference type="GO" id="GO:0003677">
    <property type="term" value="F:DNA binding"/>
    <property type="evidence" value="ECO:0007669"/>
    <property type="project" value="InterPro"/>
</dbReference>
<evidence type="ECO:0000313" key="7">
    <source>
        <dbReference type="Proteomes" id="UP001150238"/>
    </source>
</evidence>
<dbReference type="InterPro" id="IPR050613">
    <property type="entry name" value="Sec_Metabolite_Reg"/>
</dbReference>
<dbReference type="PANTHER" id="PTHR31001">
    <property type="entry name" value="UNCHARACTERIZED TRANSCRIPTIONAL REGULATORY PROTEIN"/>
    <property type="match status" value="1"/>
</dbReference>
<evidence type="ECO:0000259" key="5">
    <source>
        <dbReference type="PROSITE" id="PS50048"/>
    </source>
</evidence>
<dbReference type="CDD" id="cd12148">
    <property type="entry name" value="fungal_TF_MHR"/>
    <property type="match status" value="1"/>
</dbReference>
<evidence type="ECO:0000256" key="2">
    <source>
        <dbReference type="ARBA" id="ARBA00022723"/>
    </source>
</evidence>
<dbReference type="GO" id="GO:0005634">
    <property type="term" value="C:nucleus"/>
    <property type="evidence" value="ECO:0007669"/>
    <property type="project" value="UniProtKB-SubCell"/>
</dbReference>
<keyword evidence="2" id="KW-0479">Metal-binding</keyword>
<name>A0A9W9A8K7_9AGAR</name>